<evidence type="ECO:0000313" key="1">
    <source>
        <dbReference type="EMBL" id="GFO16226.1"/>
    </source>
</evidence>
<reference evidence="1 2" key="1">
    <citation type="journal article" date="2021" name="Elife">
        <title>Chloroplast acquisition without the gene transfer in kleptoplastic sea slugs, Plakobranchus ocellatus.</title>
        <authorList>
            <person name="Maeda T."/>
            <person name="Takahashi S."/>
            <person name="Yoshida T."/>
            <person name="Shimamura S."/>
            <person name="Takaki Y."/>
            <person name="Nagai Y."/>
            <person name="Toyoda A."/>
            <person name="Suzuki Y."/>
            <person name="Arimoto A."/>
            <person name="Ishii H."/>
            <person name="Satoh N."/>
            <person name="Nishiyama T."/>
            <person name="Hasebe M."/>
            <person name="Maruyama T."/>
            <person name="Minagawa J."/>
            <person name="Obokata J."/>
            <person name="Shigenobu S."/>
        </authorList>
    </citation>
    <scope>NUCLEOTIDE SEQUENCE [LARGE SCALE GENOMIC DNA]</scope>
</reference>
<sequence>MYKYILRITEAEKVVLGYDKLRTTIEQLFMTGRTLERYSHAHRLFLSFEDEDGDPELKALFDALDSLSEHTQRSSEVMKTSYLDVNNASFNGMDRLRSVFKKAKKDIETDKFVLEKSISQAEDTLKRVSSKLASRKKRRIYQLLREIDELIKSAKKVAYELSDDSIVLLKKAKRAKKDISEVRHQATTRLELTGSITGKK</sequence>
<organism evidence="1 2">
    <name type="scientific">Plakobranchus ocellatus</name>
    <dbReference type="NCBI Taxonomy" id="259542"/>
    <lineage>
        <taxon>Eukaryota</taxon>
        <taxon>Metazoa</taxon>
        <taxon>Spiralia</taxon>
        <taxon>Lophotrochozoa</taxon>
        <taxon>Mollusca</taxon>
        <taxon>Gastropoda</taxon>
        <taxon>Heterobranchia</taxon>
        <taxon>Euthyneura</taxon>
        <taxon>Panpulmonata</taxon>
        <taxon>Sacoglossa</taxon>
        <taxon>Placobranchoidea</taxon>
        <taxon>Plakobranchidae</taxon>
        <taxon>Plakobranchus</taxon>
    </lineage>
</organism>
<dbReference type="EMBL" id="BLXT01004654">
    <property type="protein sequence ID" value="GFO16226.1"/>
    <property type="molecule type" value="Genomic_DNA"/>
</dbReference>
<gene>
    <name evidence="1" type="ORF">PoB_004273100</name>
</gene>
<protein>
    <submittedName>
        <fullName evidence="1">Uncharacterized protein</fullName>
    </submittedName>
</protein>
<evidence type="ECO:0000313" key="2">
    <source>
        <dbReference type="Proteomes" id="UP000735302"/>
    </source>
</evidence>
<accession>A0AAV4AYP5</accession>
<keyword evidence="2" id="KW-1185">Reference proteome</keyword>
<name>A0AAV4AYP5_9GAST</name>
<comment type="caution">
    <text evidence="1">The sequence shown here is derived from an EMBL/GenBank/DDBJ whole genome shotgun (WGS) entry which is preliminary data.</text>
</comment>
<proteinExistence type="predicted"/>
<dbReference type="Proteomes" id="UP000735302">
    <property type="component" value="Unassembled WGS sequence"/>
</dbReference>
<dbReference type="AlphaFoldDB" id="A0AAV4AYP5"/>